<dbReference type="Pfam" id="PF00752">
    <property type="entry name" value="XPG_N"/>
    <property type="match status" value="1"/>
</dbReference>
<keyword evidence="5" id="KW-0378">Hydrolase</keyword>
<dbReference type="InterPro" id="IPR036279">
    <property type="entry name" value="5-3_exonuclease_C_sf"/>
</dbReference>
<organism evidence="10">
    <name type="scientific">Terrestrivirus sp</name>
    <dbReference type="NCBI Taxonomy" id="2487775"/>
    <lineage>
        <taxon>Viruses</taxon>
        <taxon>Varidnaviria</taxon>
        <taxon>Bamfordvirae</taxon>
        <taxon>Nucleocytoviricota</taxon>
        <taxon>Megaviricetes</taxon>
        <taxon>Imitervirales</taxon>
        <taxon>Mimiviridae</taxon>
        <taxon>Klosneuvirinae</taxon>
    </lineage>
</organism>
<keyword evidence="2" id="KW-0540">Nuclease</keyword>
<evidence type="ECO:0000256" key="1">
    <source>
        <dbReference type="ARBA" id="ARBA00001946"/>
    </source>
</evidence>
<keyword evidence="10" id="KW-0269">Exonuclease</keyword>
<gene>
    <name evidence="10" type="ORF">Terrestrivirus1_133</name>
</gene>
<dbReference type="InterPro" id="IPR008918">
    <property type="entry name" value="HhH2"/>
</dbReference>
<dbReference type="PANTHER" id="PTHR11081">
    <property type="entry name" value="FLAP ENDONUCLEASE FAMILY MEMBER"/>
    <property type="match status" value="1"/>
</dbReference>
<dbReference type="SMART" id="SM00484">
    <property type="entry name" value="XPGI"/>
    <property type="match status" value="1"/>
</dbReference>
<keyword evidence="4" id="KW-0255">Endonuclease</keyword>
<reference evidence="10" key="1">
    <citation type="submission" date="2018-10" db="EMBL/GenBank/DDBJ databases">
        <title>Hidden diversity of soil giant viruses.</title>
        <authorList>
            <person name="Schulz F."/>
            <person name="Alteio L."/>
            <person name="Goudeau D."/>
            <person name="Ryan E.M."/>
            <person name="Malmstrom R.R."/>
            <person name="Blanchard J."/>
            <person name="Woyke T."/>
        </authorList>
    </citation>
    <scope>NUCLEOTIDE SEQUENCE</scope>
    <source>
        <strain evidence="10">TEV1</strain>
    </source>
</reference>
<keyword evidence="7" id="KW-0175">Coiled coil</keyword>
<keyword evidence="6" id="KW-0460">Magnesium</keyword>
<dbReference type="InterPro" id="IPR029060">
    <property type="entry name" value="PIN-like_dom_sf"/>
</dbReference>
<evidence type="ECO:0000256" key="7">
    <source>
        <dbReference type="SAM" id="Coils"/>
    </source>
</evidence>
<feature type="domain" description="XPG N-terminal" evidence="9">
    <location>
        <begin position="1"/>
        <end position="107"/>
    </location>
</feature>
<dbReference type="PANTHER" id="PTHR11081:SF9">
    <property type="entry name" value="FLAP ENDONUCLEASE 1"/>
    <property type="match status" value="1"/>
</dbReference>
<dbReference type="SMART" id="SM00485">
    <property type="entry name" value="XPGN"/>
    <property type="match status" value="1"/>
</dbReference>
<dbReference type="EMBL" id="MK071979">
    <property type="protein sequence ID" value="AYV75259.1"/>
    <property type="molecule type" value="Genomic_DNA"/>
</dbReference>
<comment type="cofactor">
    <cofactor evidence="1">
        <name>Mg(2+)</name>
        <dbReference type="ChEBI" id="CHEBI:18420"/>
    </cofactor>
</comment>
<dbReference type="PRINTS" id="PR00853">
    <property type="entry name" value="XPGRADSUPER"/>
</dbReference>
<evidence type="ECO:0000256" key="6">
    <source>
        <dbReference type="ARBA" id="ARBA00022842"/>
    </source>
</evidence>
<dbReference type="Gene3D" id="1.10.150.20">
    <property type="entry name" value="5' to 3' exonuclease, C-terminal subdomain"/>
    <property type="match status" value="1"/>
</dbReference>
<dbReference type="GO" id="GO:0003677">
    <property type="term" value="F:DNA binding"/>
    <property type="evidence" value="ECO:0007669"/>
    <property type="project" value="InterPro"/>
</dbReference>
<keyword evidence="3" id="KW-0479">Metal-binding</keyword>
<dbReference type="InterPro" id="IPR006084">
    <property type="entry name" value="XPG/Rad2"/>
</dbReference>
<proteinExistence type="predicted"/>
<dbReference type="InterPro" id="IPR006085">
    <property type="entry name" value="XPG_DNA_repair_N"/>
</dbReference>
<dbReference type="SMART" id="SM00279">
    <property type="entry name" value="HhH2"/>
    <property type="match status" value="1"/>
</dbReference>
<dbReference type="SUPFAM" id="SSF47807">
    <property type="entry name" value="5' to 3' exonuclease, C-terminal subdomain"/>
    <property type="match status" value="1"/>
</dbReference>
<feature type="domain" description="XPG-I" evidence="8">
    <location>
        <begin position="144"/>
        <end position="218"/>
    </location>
</feature>
<sequence length="342" mass="39502">MGIKGLVKWIKTYAPSGIEMINFDKMKNKRLGIDASILMYRAELAIKGSGFEMRNNKGDITSHLYVIFFNTIKMLQNNILPIYVFDGKPNELKNKILEEREIKKEKIRELIKNKKLTKEQANKLELQTFCINNKMHDDLVKMLSLMSIPYIQAESEADSLLAYMNTNGYIDGVISEDTDICIFGATDLYKNVFTHMNIKRKNLIEHIQYQNILKELKWSRNQFVTLAILLGCDYAPHLKGIGMVTATELVNNKKSLEEISQEHTTNTEEIKTINYAKNFILTDSLAQPKEIIDKLENLKFGPIHKNKLYDFLVNDNQIDKDRVTKGIENITKALQKFKTIKI</sequence>
<dbReference type="GO" id="GO:0017108">
    <property type="term" value="F:5'-flap endonuclease activity"/>
    <property type="evidence" value="ECO:0007669"/>
    <property type="project" value="TreeGrafter"/>
</dbReference>
<dbReference type="GO" id="GO:0004527">
    <property type="term" value="F:exonuclease activity"/>
    <property type="evidence" value="ECO:0007669"/>
    <property type="project" value="UniProtKB-KW"/>
</dbReference>
<dbReference type="SUPFAM" id="SSF88723">
    <property type="entry name" value="PIN domain-like"/>
    <property type="match status" value="1"/>
</dbReference>
<name>A0A3G4ZP76_9VIRU</name>
<protein>
    <submittedName>
        <fullName evidence="10">Putative 5'-3' exonuclease</fullName>
    </submittedName>
</protein>
<dbReference type="Gene3D" id="3.40.50.1010">
    <property type="entry name" value="5'-nuclease"/>
    <property type="match status" value="1"/>
</dbReference>
<evidence type="ECO:0000256" key="2">
    <source>
        <dbReference type="ARBA" id="ARBA00022722"/>
    </source>
</evidence>
<evidence type="ECO:0000259" key="9">
    <source>
        <dbReference type="SMART" id="SM00485"/>
    </source>
</evidence>
<evidence type="ECO:0000256" key="5">
    <source>
        <dbReference type="ARBA" id="ARBA00022801"/>
    </source>
</evidence>
<evidence type="ECO:0000259" key="8">
    <source>
        <dbReference type="SMART" id="SM00484"/>
    </source>
</evidence>
<dbReference type="GO" id="GO:0046872">
    <property type="term" value="F:metal ion binding"/>
    <property type="evidence" value="ECO:0007669"/>
    <property type="project" value="UniProtKB-KW"/>
</dbReference>
<evidence type="ECO:0000313" key="10">
    <source>
        <dbReference type="EMBL" id="AYV75259.1"/>
    </source>
</evidence>
<dbReference type="Pfam" id="PF00867">
    <property type="entry name" value="XPG_I"/>
    <property type="match status" value="1"/>
</dbReference>
<evidence type="ECO:0000256" key="4">
    <source>
        <dbReference type="ARBA" id="ARBA00022759"/>
    </source>
</evidence>
<feature type="coiled-coil region" evidence="7">
    <location>
        <begin position="93"/>
        <end position="127"/>
    </location>
</feature>
<evidence type="ECO:0000256" key="3">
    <source>
        <dbReference type="ARBA" id="ARBA00022723"/>
    </source>
</evidence>
<accession>A0A3G4ZP76</accession>
<dbReference type="InterPro" id="IPR006086">
    <property type="entry name" value="XPG-I_dom"/>
</dbReference>